<evidence type="ECO:0000313" key="1">
    <source>
        <dbReference type="EMBL" id="CAF3033398.1"/>
    </source>
</evidence>
<dbReference type="EMBL" id="CAJNYT010002978">
    <property type="protein sequence ID" value="CAF3511783.1"/>
    <property type="molecule type" value="Genomic_DNA"/>
</dbReference>
<accession>A0A818U4G0</accession>
<dbReference type="EMBL" id="CAJOBR010003022">
    <property type="protein sequence ID" value="CAF4718677.1"/>
    <property type="molecule type" value="Genomic_DNA"/>
</dbReference>
<proteinExistence type="predicted"/>
<dbReference type="AlphaFoldDB" id="A0A818U4G0"/>
<dbReference type="Proteomes" id="UP000663873">
    <property type="component" value="Unassembled WGS sequence"/>
</dbReference>
<reference evidence="4" key="1">
    <citation type="submission" date="2021-02" db="EMBL/GenBank/DDBJ databases">
        <authorList>
            <person name="Nowell W R."/>
        </authorList>
    </citation>
    <scope>NUCLEOTIDE SEQUENCE</scope>
</reference>
<evidence type="ECO:0000313" key="2">
    <source>
        <dbReference type="EMBL" id="CAF3293921.1"/>
    </source>
</evidence>
<dbReference type="Proteomes" id="UP000663862">
    <property type="component" value="Unassembled WGS sequence"/>
</dbReference>
<dbReference type="EMBL" id="CAJOBQ010001218">
    <property type="protein sequence ID" value="CAF4467420.1"/>
    <property type="molecule type" value="Genomic_DNA"/>
</dbReference>
<comment type="caution">
    <text evidence="4">The sequence shown here is derived from an EMBL/GenBank/DDBJ whole genome shotgun (WGS) entry which is preliminary data.</text>
</comment>
<dbReference type="EMBL" id="CAJNXB010000176">
    <property type="protein sequence ID" value="CAF3033398.1"/>
    <property type="molecule type" value="Genomic_DNA"/>
</dbReference>
<gene>
    <name evidence="4" type="ORF">FME351_LOCUS27201</name>
    <name evidence="3" type="ORF">GRG538_LOCUS18230</name>
    <name evidence="7" type="ORF">HFQ381_LOCUS25741</name>
    <name evidence="2" type="ORF">LUA448_LOCUS7463</name>
    <name evidence="8" type="ORF">QYT958_LOCUS18823</name>
    <name evidence="1" type="ORF">TIS948_LOCUS3113</name>
    <name evidence="6" type="ORF">TSG867_LOCUS18343</name>
    <name evidence="5" type="ORF">UJA718_LOCUS17856</name>
</gene>
<dbReference type="EMBL" id="CAJOBP010002950">
    <property type="protein sequence ID" value="CAF4382502.1"/>
    <property type="molecule type" value="Genomic_DNA"/>
</dbReference>
<dbReference type="Proteomes" id="UP000663851">
    <property type="component" value="Unassembled WGS sequence"/>
</dbReference>
<organism evidence="4 9">
    <name type="scientific">Rotaria socialis</name>
    <dbReference type="NCBI Taxonomy" id="392032"/>
    <lineage>
        <taxon>Eukaryota</taxon>
        <taxon>Metazoa</taxon>
        <taxon>Spiralia</taxon>
        <taxon>Gnathifera</taxon>
        <taxon>Rotifera</taxon>
        <taxon>Eurotatoria</taxon>
        <taxon>Bdelloidea</taxon>
        <taxon>Philodinida</taxon>
        <taxon>Philodinidae</taxon>
        <taxon>Rotaria</taxon>
    </lineage>
</organism>
<dbReference type="EMBL" id="CAJNYD010000735">
    <property type="protein sequence ID" value="CAF3293921.1"/>
    <property type="molecule type" value="Genomic_DNA"/>
</dbReference>
<dbReference type="Proteomes" id="UP000663825">
    <property type="component" value="Unassembled WGS sequence"/>
</dbReference>
<dbReference type="OrthoDB" id="10010076at2759"/>
<sequence>MVSWNGASWELVFNLSKSIKSITGMVLGINGDIYFITGNDPIKSPEYLVCVATNGLILIRWKLYLERDDGMTTTGVTNIASNMNGTLFYGVSWFKDTNYLNKICRLSNPETNNPIEKCASNTYFSQTFQESFALINTTSLQIEYQSPFDIGSSSSSHYNTNQTEIYWIGLDDHLRKVNIHGEALITVEVNGAGNQNDAFNKQQNIIVGVGQNFTAPSAPFVVSAWNVDSNVSFTLLWQLSQPVEIATSSTHPVVDDRTNITYVSILPYISAIDSRGNTLWKTEITSRDEIYAYSLVASCLTLNTCVLISTFDTSNQQTPKVLFIVPVKTTTGVVLPRINIGVHPDVLTYDQCPMLVENQMLYLPWYYLSDTDSLPLYIIGIPQITSL</sequence>
<evidence type="ECO:0000313" key="9">
    <source>
        <dbReference type="Proteomes" id="UP000663869"/>
    </source>
</evidence>
<evidence type="ECO:0000313" key="8">
    <source>
        <dbReference type="EMBL" id="CAF4718677.1"/>
    </source>
</evidence>
<keyword evidence="10" id="KW-1185">Reference proteome</keyword>
<protein>
    <submittedName>
        <fullName evidence="4">Uncharacterized protein</fullName>
    </submittedName>
</protein>
<evidence type="ECO:0000313" key="5">
    <source>
        <dbReference type="EMBL" id="CAF4382502.1"/>
    </source>
</evidence>
<dbReference type="Proteomes" id="UP000663869">
    <property type="component" value="Unassembled WGS sequence"/>
</dbReference>
<dbReference type="Proteomes" id="UP000663872">
    <property type="component" value="Unassembled WGS sequence"/>
</dbReference>
<evidence type="ECO:0000313" key="7">
    <source>
        <dbReference type="EMBL" id="CAF4474872.1"/>
    </source>
</evidence>
<dbReference type="EMBL" id="CAJOBO010002941">
    <property type="protein sequence ID" value="CAF4474872.1"/>
    <property type="molecule type" value="Genomic_DNA"/>
</dbReference>
<evidence type="ECO:0000313" key="10">
    <source>
        <dbReference type="Proteomes" id="UP000663873"/>
    </source>
</evidence>
<evidence type="ECO:0000313" key="4">
    <source>
        <dbReference type="EMBL" id="CAF3693225.1"/>
    </source>
</evidence>
<dbReference type="Proteomes" id="UP000663848">
    <property type="component" value="Unassembled WGS sequence"/>
</dbReference>
<name>A0A818U4G0_9BILA</name>
<evidence type="ECO:0000313" key="3">
    <source>
        <dbReference type="EMBL" id="CAF3511783.1"/>
    </source>
</evidence>
<dbReference type="EMBL" id="CAJNYU010003695">
    <property type="protein sequence ID" value="CAF3693225.1"/>
    <property type="molecule type" value="Genomic_DNA"/>
</dbReference>
<evidence type="ECO:0000313" key="6">
    <source>
        <dbReference type="EMBL" id="CAF4467420.1"/>
    </source>
</evidence>
<dbReference type="Proteomes" id="UP000663833">
    <property type="component" value="Unassembled WGS sequence"/>
</dbReference>